<dbReference type="InterPro" id="IPR011006">
    <property type="entry name" value="CheY-like_superfamily"/>
</dbReference>
<dbReference type="GO" id="GO:0000156">
    <property type="term" value="F:phosphorelay response regulator activity"/>
    <property type="evidence" value="ECO:0007669"/>
    <property type="project" value="TreeGrafter"/>
</dbReference>
<evidence type="ECO:0000256" key="6">
    <source>
        <dbReference type="PROSITE-ProRule" id="PRU00169"/>
    </source>
</evidence>
<feature type="modified residue" description="4-aspartylphosphate" evidence="6">
    <location>
        <position position="60"/>
    </location>
</feature>
<proteinExistence type="predicted"/>
<dbReference type="AlphaFoldDB" id="A0A2N7W4R6"/>
<dbReference type="InterPro" id="IPR001789">
    <property type="entry name" value="Sig_transdc_resp-reg_receiver"/>
</dbReference>
<protein>
    <submittedName>
        <fullName evidence="11">DNA-binding response regulator</fullName>
    </submittedName>
</protein>
<dbReference type="InterPro" id="IPR036388">
    <property type="entry name" value="WH-like_DNA-bd_sf"/>
</dbReference>
<dbReference type="GO" id="GO:0005829">
    <property type="term" value="C:cytosol"/>
    <property type="evidence" value="ECO:0007669"/>
    <property type="project" value="TreeGrafter"/>
</dbReference>
<dbReference type="GO" id="GO:0032993">
    <property type="term" value="C:protein-DNA complex"/>
    <property type="evidence" value="ECO:0007669"/>
    <property type="project" value="TreeGrafter"/>
</dbReference>
<evidence type="ECO:0000259" key="9">
    <source>
        <dbReference type="PROSITE" id="PS50110"/>
    </source>
</evidence>
<accession>A0A2N7W4R6</accession>
<evidence type="ECO:0000256" key="1">
    <source>
        <dbReference type="ARBA" id="ARBA00022553"/>
    </source>
</evidence>
<evidence type="ECO:0000313" key="12">
    <source>
        <dbReference type="Proteomes" id="UP000235347"/>
    </source>
</evidence>
<keyword evidence="3" id="KW-0805">Transcription regulation</keyword>
<keyword evidence="1 6" id="KW-0597">Phosphoprotein</keyword>
<keyword evidence="4 7" id="KW-0238">DNA-binding</keyword>
<dbReference type="PANTHER" id="PTHR48111">
    <property type="entry name" value="REGULATOR OF RPOS"/>
    <property type="match status" value="1"/>
</dbReference>
<evidence type="ECO:0000256" key="2">
    <source>
        <dbReference type="ARBA" id="ARBA00023012"/>
    </source>
</evidence>
<dbReference type="PROSITE" id="PS51755">
    <property type="entry name" value="OMPR_PHOB"/>
    <property type="match status" value="1"/>
</dbReference>
<keyword evidence="12" id="KW-1185">Reference proteome</keyword>
<evidence type="ECO:0000256" key="3">
    <source>
        <dbReference type="ARBA" id="ARBA00023015"/>
    </source>
</evidence>
<dbReference type="SUPFAM" id="SSF52172">
    <property type="entry name" value="CheY-like"/>
    <property type="match status" value="1"/>
</dbReference>
<feature type="domain" description="Response regulatory" evidence="9">
    <location>
        <begin position="11"/>
        <end position="126"/>
    </location>
</feature>
<dbReference type="CDD" id="cd00383">
    <property type="entry name" value="trans_reg_C"/>
    <property type="match status" value="1"/>
</dbReference>
<name>A0A2N7W4R6_9BURK</name>
<dbReference type="InterPro" id="IPR039420">
    <property type="entry name" value="WalR-like"/>
</dbReference>
<evidence type="ECO:0000313" key="11">
    <source>
        <dbReference type="EMBL" id="PMS24404.1"/>
    </source>
</evidence>
<keyword evidence="2" id="KW-0902">Two-component regulatory system</keyword>
<dbReference type="SMART" id="SM00862">
    <property type="entry name" value="Trans_reg_C"/>
    <property type="match status" value="1"/>
</dbReference>
<dbReference type="PROSITE" id="PS50110">
    <property type="entry name" value="RESPONSE_REGULATORY"/>
    <property type="match status" value="1"/>
</dbReference>
<feature type="domain" description="OmpR/PhoB-type" evidence="10">
    <location>
        <begin position="136"/>
        <end position="234"/>
    </location>
</feature>
<feature type="DNA-binding region" description="OmpR/PhoB-type" evidence="7">
    <location>
        <begin position="136"/>
        <end position="234"/>
    </location>
</feature>
<evidence type="ECO:0000256" key="5">
    <source>
        <dbReference type="ARBA" id="ARBA00023163"/>
    </source>
</evidence>
<dbReference type="EMBL" id="PNYB01000010">
    <property type="protein sequence ID" value="PMS24404.1"/>
    <property type="molecule type" value="Genomic_DNA"/>
</dbReference>
<feature type="region of interest" description="Disordered" evidence="8">
    <location>
        <begin position="233"/>
        <end position="264"/>
    </location>
</feature>
<organism evidence="11 12">
    <name type="scientific">Trinickia soli</name>
    <dbReference type="NCBI Taxonomy" id="380675"/>
    <lineage>
        <taxon>Bacteria</taxon>
        <taxon>Pseudomonadati</taxon>
        <taxon>Pseudomonadota</taxon>
        <taxon>Betaproteobacteria</taxon>
        <taxon>Burkholderiales</taxon>
        <taxon>Burkholderiaceae</taxon>
        <taxon>Trinickia</taxon>
    </lineage>
</organism>
<sequence>MKKNASGKPVRVLVVEDDPAQHALLTSWLKAEGYQVASFRNGLEARNYLADQWADLLIFDWDVPGLTGEQLLAHVRGRARSAVPVIFQTVHSSESDIAKILDAGADDFLVKPLDRAVLLARVRAVLRRAESGQHDGRKLLVDDVVLDRGRQTLVVGETPHALGTKEFDILWHLATHAGTVVQRQDLLSVVWGWDVMVQTRSVDMYVSRVRTQLRKADVPWTIQSVYGAGYRLNLGPEPDDGAQNDAPREPAIDQPLQIDEGIAP</sequence>
<comment type="caution">
    <text evidence="11">The sequence shown here is derived from an EMBL/GenBank/DDBJ whole genome shotgun (WGS) entry which is preliminary data.</text>
</comment>
<reference evidence="11 12" key="1">
    <citation type="submission" date="2018-01" db="EMBL/GenBank/DDBJ databases">
        <title>Whole genome analyses suggest that Burkholderia sensu lato contains two further novel genera in the rhizoxinica-symbiotica group Mycetohabitans gen. nov., and Trinickia gen. nov.: implications for the evolution of diazotrophy and nodulation in the Burkholderiaceae.</title>
        <authorList>
            <person name="Estrada-de los Santos P."/>
            <person name="Palmer M."/>
            <person name="Chavez-Ramirez B."/>
            <person name="Beukes C."/>
            <person name="Steenkamp E.T."/>
            <person name="Hirsch A.M."/>
            <person name="Manyaka P."/>
            <person name="Maluk M."/>
            <person name="Lafos M."/>
            <person name="Crook M."/>
            <person name="Gross E."/>
            <person name="Simon M.F."/>
            <person name="Bueno dos Reis Junior F."/>
            <person name="Poole P.S."/>
            <person name="Venter S.N."/>
            <person name="James E.K."/>
        </authorList>
    </citation>
    <scope>NUCLEOTIDE SEQUENCE [LARGE SCALE GENOMIC DNA]</scope>
    <source>
        <strain evidence="11 12">GP25-8</strain>
    </source>
</reference>
<dbReference type="GO" id="GO:0000976">
    <property type="term" value="F:transcription cis-regulatory region binding"/>
    <property type="evidence" value="ECO:0007669"/>
    <property type="project" value="TreeGrafter"/>
</dbReference>
<keyword evidence="5" id="KW-0804">Transcription</keyword>
<evidence type="ECO:0000256" key="4">
    <source>
        <dbReference type="ARBA" id="ARBA00023125"/>
    </source>
</evidence>
<dbReference type="GO" id="GO:0006355">
    <property type="term" value="P:regulation of DNA-templated transcription"/>
    <property type="evidence" value="ECO:0007669"/>
    <property type="project" value="InterPro"/>
</dbReference>
<dbReference type="InterPro" id="IPR001867">
    <property type="entry name" value="OmpR/PhoB-type_DNA-bd"/>
</dbReference>
<evidence type="ECO:0000256" key="8">
    <source>
        <dbReference type="SAM" id="MobiDB-lite"/>
    </source>
</evidence>
<dbReference type="Gene3D" id="3.40.50.2300">
    <property type="match status" value="1"/>
</dbReference>
<dbReference type="RefSeq" id="WP_102610456.1">
    <property type="nucleotide sequence ID" value="NZ_CADIKD010000007.1"/>
</dbReference>
<gene>
    <name evidence="11" type="ORF">C0Z19_14160</name>
</gene>
<dbReference type="Gene3D" id="1.10.10.10">
    <property type="entry name" value="Winged helix-like DNA-binding domain superfamily/Winged helix DNA-binding domain"/>
    <property type="match status" value="1"/>
</dbReference>
<evidence type="ECO:0000259" key="10">
    <source>
        <dbReference type="PROSITE" id="PS51755"/>
    </source>
</evidence>
<dbReference type="Proteomes" id="UP000235347">
    <property type="component" value="Unassembled WGS sequence"/>
</dbReference>
<dbReference type="Pfam" id="PF00072">
    <property type="entry name" value="Response_reg"/>
    <property type="match status" value="1"/>
</dbReference>
<dbReference type="Pfam" id="PF00486">
    <property type="entry name" value="Trans_reg_C"/>
    <property type="match status" value="1"/>
</dbReference>
<evidence type="ECO:0000256" key="7">
    <source>
        <dbReference type="PROSITE-ProRule" id="PRU01091"/>
    </source>
</evidence>
<dbReference type="PANTHER" id="PTHR48111:SF1">
    <property type="entry name" value="TWO-COMPONENT RESPONSE REGULATOR ORR33"/>
    <property type="match status" value="1"/>
</dbReference>
<dbReference type="SMART" id="SM00448">
    <property type="entry name" value="REC"/>
    <property type="match status" value="1"/>
</dbReference>